<keyword evidence="3" id="KW-1185">Reference proteome</keyword>
<dbReference type="Proteomes" id="UP001595925">
    <property type="component" value="Unassembled WGS sequence"/>
</dbReference>
<evidence type="ECO:0000313" key="3">
    <source>
        <dbReference type="Proteomes" id="UP001595925"/>
    </source>
</evidence>
<accession>A0ABD5QAL4</accession>
<protein>
    <recommendedName>
        <fullName evidence="4">DNA primase/helicase</fullName>
    </recommendedName>
</protein>
<name>A0ABD5QAL4_9EURY</name>
<sequence length="464" mass="53441">MNKSVSQKQSRFDPTKFGLNQWVSWRYEQNKEKKAPINPDTGGYASTNKPDTWGTYQKATKRVESDNLDGIGFVLTEDDPYSLIDLDGCRDPQTGELDEYAEKIIEKLDCYVEISPSGTGLHIYVRGEKPAGYSNTDSVEIYESDFYTTITGNHLNGTPQGIESRQNELDEICEEYLTEKGGSDTSSDRDYGSYTDPENANVDEDGANIVYADIEDFRNRQRTTQRAYQYINDLIEGRNYKKWGFQTGEGDEDRSNANLSLAGKLNGILLMAGEDDPERRKDLIENFLIHVARKYRKTREADDSGYEYEKSPRKLLLEGDYLSNTVSEAIETFEWEIFEKWSWKKEYVDRSSNDYGDGRYQAVYETTETLAQNRIGKYGYPTREEIAKFTQLEEENPLEIGSYENTVSRHPRLKKAKLGHNRYVFYPKTEPDPEEAEWVKFPDHSTKYEPGTLDSWTGPEVVEK</sequence>
<reference evidence="2 3" key="1">
    <citation type="journal article" date="2019" name="Int. J. Syst. Evol. Microbiol.">
        <title>The Global Catalogue of Microorganisms (GCM) 10K type strain sequencing project: providing services to taxonomists for standard genome sequencing and annotation.</title>
        <authorList>
            <consortium name="The Broad Institute Genomics Platform"/>
            <consortium name="The Broad Institute Genome Sequencing Center for Infectious Disease"/>
            <person name="Wu L."/>
            <person name="Ma J."/>
        </authorList>
    </citation>
    <scope>NUCLEOTIDE SEQUENCE [LARGE SCALE GENOMIC DNA]</scope>
    <source>
        <strain evidence="2 3">CGMCC 1.15824</strain>
    </source>
</reference>
<feature type="region of interest" description="Disordered" evidence="1">
    <location>
        <begin position="30"/>
        <end position="50"/>
    </location>
</feature>
<evidence type="ECO:0000256" key="1">
    <source>
        <dbReference type="SAM" id="MobiDB-lite"/>
    </source>
</evidence>
<dbReference type="EMBL" id="JBHSJG010000005">
    <property type="protein sequence ID" value="MFC4986624.1"/>
    <property type="molecule type" value="Genomic_DNA"/>
</dbReference>
<comment type="caution">
    <text evidence="2">The sequence shown here is derived from an EMBL/GenBank/DDBJ whole genome shotgun (WGS) entry which is preliminary data.</text>
</comment>
<organism evidence="2 3">
    <name type="scientific">Saliphagus infecundisoli</name>
    <dbReference type="NCBI Taxonomy" id="1849069"/>
    <lineage>
        <taxon>Archaea</taxon>
        <taxon>Methanobacteriati</taxon>
        <taxon>Methanobacteriota</taxon>
        <taxon>Stenosarchaea group</taxon>
        <taxon>Halobacteria</taxon>
        <taxon>Halobacteriales</taxon>
        <taxon>Natrialbaceae</taxon>
        <taxon>Saliphagus</taxon>
    </lineage>
</organism>
<gene>
    <name evidence="2" type="ORF">ACFPFO_02290</name>
</gene>
<dbReference type="RefSeq" id="WP_224828086.1">
    <property type="nucleotide sequence ID" value="NZ_JAIVEF010000003.1"/>
</dbReference>
<feature type="region of interest" description="Disordered" evidence="1">
    <location>
        <begin position="178"/>
        <end position="202"/>
    </location>
</feature>
<evidence type="ECO:0008006" key="4">
    <source>
        <dbReference type="Google" id="ProtNLM"/>
    </source>
</evidence>
<evidence type="ECO:0000313" key="2">
    <source>
        <dbReference type="EMBL" id="MFC4986624.1"/>
    </source>
</evidence>
<proteinExistence type="predicted"/>
<feature type="compositionally biased region" description="Basic and acidic residues" evidence="1">
    <location>
        <begin position="178"/>
        <end position="191"/>
    </location>
</feature>
<dbReference type="AlphaFoldDB" id="A0ABD5QAL4"/>